<dbReference type="InterPro" id="IPR011701">
    <property type="entry name" value="MFS"/>
</dbReference>
<keyword evidence="8" id="KW-1185">Reference proteome</keyword>
<comment type="caution">
    <text evidence="7">The sequence shown here is derived from an EMBL/GenBank/DDBJ whole genome shotgun (WGS) entry which is preliminary data.</text>
</comment>
<dbReference type="AlphaFoldDB" id="A0A1J8PVD7"/>
<name>A0A1J8PVD7_9AGAM</name>
<accession>A0A1J8PVD7</accession>
<feature type="transmembrane region" description="Helical" evidence="5">
    <location>
        <begin position="70"/>
        <end position="89"/>
    </location>
</feature>
<comment type="subcellular location">
    <subcellularLocation>
        <location evidence="1">Membrane</location>
        <topology evidence="1">Multi-pass membrane protein</topology>
    </subcellularLocation>
</comment>
<evidence type="ECO:0000259" key="6">
    <source>
        <dbReference type="PROSITE" id="PS50850"/>
    </source>
</evidence>
<evidence type="ECO:0000256" key="5">
    <source>
        <dbReference type="SAM" id="Phobius"/>
    </source>
</evidence>
<dbReference type="CDD" id="cd17323">
    <property type="entry name" value="MFS_Tpo1_MDR_like"/>
    <property type="match status" value="1"/>
</dbReference>
<feature type="domain" description="Major facilitator superfamily (MFS) profile" evidence="6">
    <location>
        <begin position="35"/>
        <end position="454"/>
    </location>
</feature>
<protein>
    <recommendedName>
        <fullName evidence="6">Major facilitator superfamily (MFS) profile domain-containing protein</fullName>
    </recommendedName>
</protein>
<proteinExistence type="predicted"/>
<feature type="transmembrane region" description="Helical" evidence="5">
    <location>
        <begin position="390"/>
        <end position="413"/>
    </location>
</feature>
<dbReference type="Proteomes" id="UP000183567">
    <property type="component" value="Unassembled WGS sequence"/>
</dbReference>
<feature type="transmembrane region" description="Helical" evidence="5">
    <location>
        <begin position="159"/>
        <end position="182"/>
    </location>
</feature>
<evidence type="ECO:0000256" key="2">
    <source>
        <dbReference type="ARBA" id="ARBA00022692"/>
    </source>
</evidence>
<dbReference type="FunFam" id="1.20.1250.20:FF:000011">
    <property type="entry name" value="MFS multidrug transporter, putative"/>
    <property type="match status" value="1"/>
</dbReference>
<dbReference type="PANTHER" id="PTHR23502:SF173">
    <property type="entry name" value="MFS-MULTIDRUG-RESISTANCE TRANSPORTER-RELATED"/>
    <property type="match status" value="1"/>
</dbReference>
<evidence type="ECO:0000313" key="8">
    <source>
        <dbReference type="Proteomes" id="UP000183567"/>
    </source>
</evidence>
<dbReference type="Pfam" id="PF07690">
    <property type="entry name" value="MFS_1"/>
    <property type="match status" value="1"/>
</dbReference>
<gene>
    <name evidence="7" type="ORF">AZE42_04243</name>
</gene>
<evidence type="ECO:0000313" key="7">
    <source>
        <dbReference type="EMBL" id="OJA12837.1"/>
    </source>
</evidence>
<organism evidence="7 8">
    <name type="scientific">Rhizopogon vesiculosus</name>
    <dbReference type="NCBI Taxonomy" id="180088"/>
    <lineage>
        <taxon>Eukaryota</taxon>
        <taxon>Fungi</taxon>
        <taxon>Dikarya</taxon>
        <taxon>Basidiomycota</taxon>
        <taxon>Agaricomycotina</taxon>
        <taxon>Agaricomycetes</taxon>
        <taxon>Agaricomycetidae</taxon>
        <taxon>Boletales</taxon>
        <taxon>Suillineae</taxon>
        <taxon>Rhizopogonaceae</taxon>
        <taxon>Rhizopogon</taxon>
    </lineage>
</organism>
<dbReference type="SUPFAM" id="SSF103473">
    <property type="entry name" value="MFS general substrate transporter"/>
    <property type="match status" value="1"/>
</dbReference>
<dbReference type="Gene3D" id="1.20.1250.20">
    <property type="entry name" value="MFS general substrate transporter like domains"/>
    <property type="match status" value="1"/>
</dbReference>
<dbReference type="EMBL" id="LVVM01004470">
    <property type="protein sequence ID" value="OJA12837.1"/>
    <property type="molecule type" value="Genomic_DNA"/>
</dbReference>
<dbReference type="GO" id="GO:0022857">
    <property type="term" value="F:transmembrane transporter activity"/>
    <property type="evidence" value="ECO:0007669"/>
    <property type="project" value="InterPro"/>
</dbReference>
<sequence length="454" mass="49913">MTLMSEVTIDPYLVQFAPDDKENPKNWSRRRRWYLTYLAALLGFNATFASSAPSGIATQLMSSFKLSEELAALTISLFVAGYCVGPLLWGPLSEQYGRRPIFLVTFPIYACFQVGCALSKNAASIIILRLLSGLFAAAPLTNSGALISDIWDAKTRGKALVLFTLAPFVGPALGPLVGGYVAQSGTSWTWMFWVLAIFAVVCIVLIYFAIPETYAPIILVQKAKQLRLQTGDERYHAPLELIQKKQLHKRLEETLARPFKILVCEPMLIAVTIYMSFVYGCTYLLFEAYPVVFTEGHHFQPGKSVVTLRYGCVDFPPLGTLGLAYLPLVAGCVLGVIGYLLIFNPQYEAAMDRHKAGLVSPEIRLNLAMSGAPLFAITFFWFGWTSYPSISYWAPMMAGVLMGLSSSWIFLSLFNYIIDVYLFAAASALAANTVIRSAAGAGFPVRHALCGTGR</sequence>
<reference evidence="7 8" key="1">
    <citation type="submission" date="2016-03" db="EMBL/GenBank/DDBJ databases">
        <title>Comparative genomics of the ectomycorrhizal sister species Rhizopogon vinicolor and Rhizopogon vesiculosus (Basidiomycota: Boletales) reveals a divergence of the mating type B locus.</title>
        <authorList>
            <person name="Mujic A.B."/>
            <person name="Kuo A."/>
            <person name="Tritt A."/>
            <person name="Lipzen A."/>
            <person name="Chen C."/>
            <person name="Johnson J."/>
            <person name="Sharma A."/>
            <person name="Barry K."/>
            <person name="Grigoriev I.V."/>
            <person name="Spatafora J.W."/>
        </authorList>
    </citation>
    <scope>NUCLEOTIDE SEQUENCE [LARGE SCALE GENOMIC DNA]</scope>
    <source>
        <strain evidence="7 8">AM-OR11-056</strain>
    </source>
</reference>
<dbReference type="OrthoDB" id="9986881at2759"/>
<keyword evidence="3 5" id="KW-1133">Transmembrane helix</keyword>
<dbReference type="GO" id="GO:0005886">
    <property type="term" value="C:plasma membrane"/>
    <property type="evidence" value="ECO:0007669"/>
    <property type="project" value="TreeGrafter"/>
</dbReference>
<dbReference type="STRING" id="180088.A0A1J8PVD7"/>
<feature type="transmembrane region" description="Helical" evidence="5">
    <location>
        <begin position="126"/>
        <end position="147"/>
    </location>
</feature>
<feature type="transmembrane region" description="Helical" evidence="5">
    <location>
        <begin position="323"/>
        <end position="342"/>
    </location>
</feature>
<dbReference type="InterPro" id="IPR036259">
    <property type="entry name" value="MFS_trans_sf"/>
</dbReference>
<evidence type="ECO:0000256" key="3">
    <source>
        <dbReference type="ARBA" id="ARBA00022989"/>
    </source>
</evidence>
<keyword evidence="2 5" id="KW-0812">Transmembrane</keyword>
<dbReference type="PANTHER" id="PTHR23502">
    <property type="entry name" value="MAJOR FACILITATOR SUPERFAMILY"/>
    <property type="match status" value="1"/>
</dbReference>
<feature type="transmembrane region" description="Helical" evidence="5">
    <location>
        <begin position="267"/>
        <end position="286"/>
    </location>
</feature>
<dbReference type="InterPro" id="IPR020846">
    <property type="entry name" value="MFS_dom"/>
</dbReference>
<feature type="transmembrane region" description="Helical" evidence="5">
    <location>
        <begin position="101"/>
        <end position="120"/>
    </location>
</feature>
<dbReference type="PROSITE" id="PS50850">
    <property type="entry name" value="MFS"/>
    <property type="match status" value="1"/>
</dbReference>
<feature type="transmembrane region" description="Helical" evidence="5">
    <location>
        <begin position="363"/>
        <end position="384"/>
    </location>
</feature>
<feature type="transmembrane region" description="Helical" evidence="5">
    <location>
        <begin position="33"/>
        <end position="50"/>
    </location>
</feature>
<keyword evidence="4 5" id="KW-0472">Membrane</keyword>
<evidence type="ECO:0000256" key="4">
    <source>
        <dbReference type="ARBA" id="ARBA00023136"/>
    </source>
</evidence>
<feature type="transmembrane region" description="Helical" evidence="5">
    <location>
        <begin position="188"/>
        <end position="210"/>
    </location>
</feature>
<evidence type="ECO:0000256" key="1">
    <source>
        <dbReference type="ARBA" id="ARBA00004141"/>
    </source>
</evidence>